<gene>
    <name evidence="1" type="ORF">C8P68_108110</name>
</gene>
<proteinExistence type="predicted"/>
<evidence type="ECO:0000313" key="2">
    <source>
        <dbReference type="Proteomes" id="UP000244168"/>
    </source>
</evidence>
<dbReference type="Proteomes" id="UP000244168">
    <property type="component" value="Unassembled WGS sequence"/>
</dbReference>
<dbReference type="EMBL" id="QAOQ01000008">
    <property type="protein sequence ID" value="PTQ93647.1"/>
    <property type="molecule type" value="Genomic_DNA"/>
</dbReference>
<name>A0A2T5J653_9SPHI</name>
<organism evidence="1 2">
    <name type="scientific">Mucilaginibacter yixingensis</name>
    <dbReference type="NCBI Taxonomy" id="1295612"/>
    <lineage>
        <taxon>Bacteria</taxon>
        <taxon>Pseudomonadati</taxon>
        <taxon>Bacteroidota</taxon>
        <taxon>Sphingobacteriia</taxon>
        <taxon>Sphingobacteriales</taxon>
        <taxon>Sphingobacteriaceae</taxon>
        <taxon>Mucilaginibacter</taxon>
    </lineage>
</organism>
<sequence length="93" mass="11035">MTVDREFKRFIEKQDADRCLTTLHFTLYMILLYLWKERGCQGSFRITRAEVMRLAKIKSIASYHKILKDLIGLGYLVYRPSYNRLMGSVVILK</sequence>
<reference evidence="1 2" key="1">
    <citation type="submission" date="2018-04" db="EMBL/GenBank/DDBJ databases">
        <title>Genomic Encyclopedia of Archaeal and Bacterial Type Strains, Phase II (KMG-II): from individual species to whole genera.</title>
        <authorList>
            <person name="Goeker M."/>
        </authorList>
    </citation>
    <scope>NUCLEOTIDE SEQUENCE [LARGE SCALE GENOMIC DNA]</scope>
    <source>
        <strain evidence="1 2">DSM 26809</strain>
    </source>
</reference>
<dbReference type="AlphaFoldDB" id="A0A2T5J653"/>
<keyword evidence="2" id="KW-1185">Reference proteome</keyword>
<comment type="caution">
    <text evidence="1">The sequence shown here is derived from an EMBL/GenBank/DDBJ whole genome shotgun (WGS) entry which is preliminary data.</text>
</comment>
<evidence type="ECO:0000313" key="1">
    <source>
        <dbReference type="EMBL" id="PTQ93647.1"/>
    </source>
</evidence>
<protein>
    <submittedName>
        <fullName evidence="1">Uncharacterized protein</fullName>
    </submittedName>
</protein>
<accession>A0A2T5J653</accession>